<dbReference type="OrthoDB" id="883590at2"/>
<reference evidence="1 2" key="1">
    <citation type="submission" date="2018-06" db="EMBL/GenBank/DDBJ databases">
        <title>Genomic Encyclopedia of Archaeal and Bacterial Type Strains, Phase II (KMG-II): from individual species to whole genera.</title>
        <authorList>
            <person name="Goeker M."/>
        </authorList>
    </citation>
    <scope>NUCLEOTIDE SEQUENCE [LARGE SCALE GENOMIC DNA]</scope>
    <source>
        <strain evidence="1 2">DSM 29821</strain>
    </source>
</reference>
<dbReference type="AlphaFoldDB" id="A0A327VUY6"/>
<protein>
    <recommendedName>
        <fullName evidence="3">ADP-ribosylation/crystallin J1</fullName>
    </recommendedName>
</protein>
<evidence type="ECO:0000313" key="2">
    <source>
        <dbReference type="Proteomes" id="UP000249819"/>
    </source>
</evidence>
<evidence type="ECO:0000313" key="1">
    <source>
        <dbReference type="EMBL" id="RAJ79292.1"/>
    </source>
</evidence>
<dbReference type="Proteomes" id="UP000249819">
    <property type="component" value="Unassembled WGS sequence"/>
</dbReference>
<organism evidence="1 2">
    <name type="scientific">Chitinophaga dinghuensis</name>
    <dbReference type="NCBI Taxonomy" id="1539050"/>
    <lineage>
        <taxon>Bacteria</taxon>
        <taxon>Pseudomonadati</taxon>
        <taxon>Bacteroidota</taxon>
        <taxon>Chitinophagia</taxon>
        <taxon>Chitinophagales</taxon>
        <taxon>Chitinophagaceae</taxon>
        <taxon>Chitinophaga</taxon>
    </lineage>
</organism>
<dbReference type="EMBL" id="QLMA01000006">
    <property type="protein sequence ID" value="RAJ79292.1"/>
    <property type="molecule type" value="Genomic_DNA"/>
</dbReference>
<comment type="caution">
    <text evidence="1">The sequence shown here is derived from an EMBL/GenBank/DDBJ whole genome shotgun (WGS) entry which is preliminary data.</text>
</comment>
<accession>A0A327VUY6</accession>
<evidence type="ECO:0008006" key="3">
    <source>
        <dbReference type="Google" id="ProtNLM"/>
    </source>
</evidence>
<dbReference type="RefSeq" id="WP_111593747.1">
    <property type="nucleotide sequence ID" value="NZ_QLMA01000006.1"/>
</dbReference>
<name>A0A327VUY6_9BACT</name>
<keyword evidence="2" id="KW-1185">Reference proteome</keyword>
<gene>
    <name evidence="1" type="ORF">CLV59_106353</name>
</gene>
<proteinExistence type="predicted"/>
<sequence length="115" mass="13516">MKEIVTLYRPVNAKELELIKQSEWKAFPPRLPDQPIFYPVSNFEYAKQITVEWNIPAYGNGYVTEFDVDKNFLSQYRQENVGADLHNEYWIPAEELPAFNAHIVGQIRVVYEQHA</sequence>